<dbReference type="InterPro" id="IPR013099">
    <property type="entry name" value="K_chnl_dom"/>
</dbReference>
<organism evidence="11 12">
    <name type="scientific">Bowmanella dokdonensis</name>
    <dbReference type="NCBI Taxonomy" id="751969"/>
    <lineage>
        <taxon>Bacteria</taxon>
        <taxon>Pseudomonadati</taxon>
        <taxon>Pseudomonadota</taxon>
        <taxon>Gammaproteobacteria</taxon>
        <taxon>Alteromonadales</taxon>
        <taxon>Alteromonadaceae</taxon>
        <taxon>Bowmanella</taxon>
    </lineage>
</organism>
<dbReference type="GO" id="GO:0008076">
    <property type="term" value="C:voltage-gated potassium channel complex"/>
    <property type="evidence" value="ECO:0007669"/>
    <property type="project" value="InterPro"/>
</dbReference>
<evidence type="ECO:0000313" key="11">
    <source>
        <dbReference type="EMBL" id="MBN7826665.1"/>
    </source>
</evidence>
<name>A0A939IQ82_9ALTE</name>
<evidence type="ECO:0000256" key="3">
    <source>
        <dbReference type="ARBA" id="ARBA00022692"/>
    </source>
</evidence>
<sequence length="263" mass="29481">MALPGKKRIKIGAFDLAMMVLSIVAVLNICVIILARLPPDVRHYLVFMDTIICLLFLTHFSYSLATADNRRDYFRTHWIDLLASIPLIEPFRIARFLQVLRVIKLLKQTRHLAFPSLKDRIQATLATMMVTLVLLIGAAGLSIYLIEHDLPGANIKSAEDAIWWSLVTISTVGYGDYYPVSTAGRLVSMLLIISGVSLFGVISGYIASFFITPEEKDQLAVQNHRITNLQKQLDQVQASLEQIHTLLATRSRSGSEDQERDGK</sequence>
<dbReference type="PANTHER" id="PTHR11537">
    <property type="entry name" value="VOLTAGE-GATED POTASSIUM CHANNEL"/>
    <property type="match status" value="1"/>
</dbReference>
<evidence type="ECO:0000256" key="5">
    <source>
        <dbReference type="ARBA" id="ARBA00023065"/>
    </source>
</evidence>
<feature type="transmembrane region" description="Helical" evidence="9">
    <location>
        <begin position="125"/>
        <end position="146"/>
    </location>
</feature>
<evidence type="ECO:0000259" key="10">
    <source>
        <dbReference type="Pfam" id="PF07885"/>
    </source>
</evidence>
<dbReference type="GO" id="GO:0001508">
    <property type="term" value="P:action potential"/>
    <property type="evidence" value="ECO:0007669"/>
    <property type="project" value="TreeGrafter"/>
</dbReference>
<feature type="transmembrane region" description="Helical" evidence="9">
    <location>
        <begin position="12"/>
        <end position="37"/>
    </location>
</feature>
<evidence type="ECO:0000256" key="6">
    <source>
        <dbReference type="ARBA" id="ARBA00023136"/>
    </source>
</evidence>
<proteinExistence type="predicted"/>
<dbReference type="Gene3D" id="1.20.120.350">
    <property type="entry name" value="Voltage-gated potassium channels. Chain C"/>
    <property type="match status" value="1"/>
</dbReference>
<reference evidence="11" key="1">
    <citation type="submission" date="2021-03" db="EMBL/GenBank/DDBJ databases">
        <title>novel species isolated from a fishpond in China.</title>
        <authorList>
            <person name="Lu H."/>
            <person name="Cai Z."/>
        </authorList>
    </citation>
    <scope>NUCLEOTIDE SEQUENCE</scope>
    <source>
        <strain evidence="11">JCM 30855</strain>
    </source>
</reference>
<dbReference type="Gene3D" id="1.10.287.70">
    <property type="match status" value="1"/>
</dbReference>
<dbReference type="Proteomes" id="UP000664654">
    <property type="component" value="Unassembled WGS sequence"/>
</dbReference>
<accession>A0A939IQ82</accession>
<feature type="domain" description="Potassium channel" evidence="10">
    <location>
        <begin position="133"/>
        <end position="210"/>
    </location>
</feature>
<keyword evidence="7 11" id="KW-0407">Ion channel</keyword>
<dbReference type="InterPro" id="IPR028325">
    <property type="entry name" value="VG_K_chnl"/>
</dbReference>
<feature type="transmembrane region" description="Helical" evidence="9">
    <location>
        <begin position="161"/>
        <end position="178"/>
    </location>
</feature>
<gene>
    <name evidence="11" type="ORF">J0A66_15625</name>
</gene>
<protein>
    <submittedName>
        <fullName evidence="11">Potassium channel family protein</fullName>
    </submittedName>
</protein>
<keyword evidence="5" id="KW-0406">Ion transport</keyword>
<evidence type="ECO:0000256" key="4">
    <source>
        <dbReference type="ARBA" id="ARBA00022989"/>
    </source>
</evidence>
<feature type="transmembrane region" description="Helical" evidence="9">
    <location>
        <begin position="190"/>
        <end position="211"/>
    </location>
</feature>
<feature type="coiled-coil region" evidence="8">
    <location>
        <begin position="219"/>
        <end position="246"/>
    </location>
</feature>
<evidence type="ECO:0000256" key="9">
    <source>
        <dbReference type="SAM" id="Phobius"/>
    </source>
</evidence>
<keyword evidence="4 9" id="KW-1133">Transmembrane helix</keyword>
<feature type="transmembrane region" description="Helical" evidence="9">
    <location>
        <begin position="43"/>
        <end position="65"/>
    </location>
</feature>
<dbReference type="InterPro" id="IPR027359">
    <property type="entry name" value="Volt_channel_dom_sf"/>
</dbReference>
<dbReference type="GO" id="GO:0005249">
    <property type="term" value="F:voltage-gated potassium channel activity"/>
    <property type="evidence" value="ECO:0007669"/>
    <property type="project" value="InterPro"/>
</dbReference>
<dbReference type="RefSeq" id="WP_206574772.1">
    <property type="nucleotide sequence ID" value="NZ_JAFKCV010000009.1"/>
</dbReference>
<evidence type="ECO:0000256" key="1">
    <source>
        <dbReference type="ARBA" id="ARBA00004141"/>
    </source>
</evidence>
<dbReference type="PANTHER" id="PTHR11537:SF254">
    <property type="entry name" value="POTASSIUM VOLTAGE-GATED CHANNEL PROTEIN SHAB"/>
    <property type="match status" value="1"/>
</dbReference>
<evidence type="ECO:0000313" key="12">
    <source>
        <dbReference type="Proteomes" id="UP000664654"/>
    </source>
</evidence>
<comment type="subcellular location">
    <subcellularLocation>
        <location evidence="1">Membrane</location>
        <topology evidence="1">Multi-pass membrane protein</topology>
    </subcellularLocation>
</comment>
<dbReference type="Pfam" id="PF07885">
    <property type="entry name" value="Ion_trans_2"/>
    <property type="match status" value="1"/>
</dbReference>
<evidence type="ECO:0000256" key="7">
    <source>
        <dbReference type="ARBA" id="ARBA00023303"/>
    </source>
</evidence>
<dbReference type="EMBL" id="JAFKCV010000009">
    <property type="protein sequence ID" value="MBN7826665.1"/>
    <property type="molecule type" value="Genomic_DNA"/>
</dbReference>
<dbReference type="AlphaFoldDB" id="A0A939IQ82"/>
<dbReference type="SUPFAM" id="SSF81324">
    <property type="entry name" value="Voltage-gated potassium channels"/>
    <property type="match status" value="1"/>
</dbReference>
<keyword evidence="8" id="KW-0175">Coiled coil</keyword>
<keyword evidence="3 9" id="KW-0812">Transmembrane</keyword>
<keyword evidence="2" id="KW-0813">Transport</keyword>
<keyword evidence="6 9" id="KW-0472">Membrane</keyword>
<evidence type="ECO:0000256" key="8">
    <source>
        <dbReference type="SAM" id="Coils"/>
    </source>
</evidence>
<keyword evidence="12" id="KW-1185">Reference proteome</keyword>
<comment type="caution">
    <text evidence="11">The sequence shown here is derived from an EMBL/GenBank/DDBJ whole genome shotgun (WGS) entry which is preliminary data.</text>
</comment>
<evidence type="ECO:0000256" key="2">
    <source>
        <dbReference type="ARBA" id="ARBA00022448"/>
    </source>
</evidence>